<organism evidence="2 3">
    <name type="scientific">Athelia psychrophila</name>
    <dbReference type="NCBI Taxonomy" id="1759441"/>
    <lineage>
        <taxon>Eukaryota</taxon>
        <taxon>Fungi</taxon>
        <taxon>Dikarya</taxon>
        <taxon>Basidiomycota</taxon>
        <taxon>Agaricomycotina</taxon>
        <taxon>Agaricomycetes</taxon>
        <taxon>Agaricomycetidae</taxon>
        <taxon>Atheliales</taxon>
        <taxon>Atheliaceae</taxon>
        <taxon>Athelia</taxon>
    </lineage>
</organism>
<sequence>MTVHHPHRCGPQRRSSQVPTSPHHKPPHCTTARAPSSAGEREHTRRSNHNIHIQLVP</sequence>
<accession>A0A166UYM4</accession>
<dbReference type="EMBL" id="KV417486">
    <property type="protein sequence ID" value="KZP32166.1"/>
    <property type="molecule type" value="Genomic_DNA"/>
</dbReference>
<proteinExistence type="predicted"/>
<gene>
    <name evidence="2" type="ORF">FIBSPDRAFT_848518</name>
</gene>
<keyword evidence="3" id="KW-1185">Reference proteome</keyword>
<dbReference type="Proteomes" id="UP000076532">
    <property type="component" value="Unassembled WGS sequence"/>
</dbReference>
<feature type="compositionally biased region" description="Basic residues" evidence="1">
    <location>
        <begin position="1"/>
        <end position="11"/>
    </location>
</feature>
<evidence type="ECO:0000256" key="1">
    <source>
        <dbReference type="SAM" id="MobiDB-lite"/>
    </source>
</evidence>
<reference evidence="2 3" key="1">
    <citation type="journal article" date="2016" name="Mol. Biol. Evol.">
        <title>Comparative Genomics of Early-Diverging Mushroom-Forming Fungi Provides Insights into the Origins of Lignocellulose Decay Capabilities.</title>
        <authorList>
            <person name="Nagy L.G."/>
            <person name="Riley R."/>
            <person name="Tritt A."/>
            <person name="Adam C."/>
            <person name="Daum C."/>
            <person name="Floudas D."/>
            <person name="Sun H."/>
            <person name="Yadav J.S."/>
            <person name="Pangilinan J."/>
            <person name="Larsson K.H."/>
            <person name="Matsuura K."/>
            <person name="Barry K."/>
            <person name="Labutti K."/>
            <person name="Kuo R."/>
            <person name="Ohm R.A."/>
            <person name="Bhattacharya S.S."/>
            <person name="Shirouzu T."/>
            <person name="Yoshinaga Y."/>
            <person name="Martin F.M."/>
            <person name="Grigoriev I.V."/>
            <person name="Hibbett D.S."/>
        </authorList>
    </citation>
    <scope>NUCLEOTIDE SEQUENCE [LARGE SCALE GENOMIC DNA]</scope>
    <source>
        <strain evidence="2 3">CBS 109695</strain>
    </source>
</reference>
<evidence type="ECO:0000313" key="3">
    <source>
        <dbReference type="Proteomes" id="UP000076532"/>
    </source>
</evidence>
<feature type="region of interest" description="Disordered" evidence="1">
    <location>
        <begin position="1"/>
        <end position="57"/>
    </location>
</feature>
<dbReference type="AlphaFoldDB" id="A0A166UYM4"/>
<protein>
    <submittedName>
        <fullName evidence="2">Uncharacterized protein</fullName>
    </submittedName>
</protein>
<evidence type="ECO:0000313" key="2">
    <source>
        <dbReference type="EMBL" id="KZP32166.1"/>
    </source>
</evidence>
<name>A0A166UYM4_9AGAM</name>